<keyword evidence="2" id="KW-1185">Reference proteome</keyword>
<dbReference type="Proteomes" id="UP001151760">
    <property type="component" value="Unassembled WGS sequence"/>
</dbReference>
<dbReference type="EMBL" id="BQNB010017994">
    <property type="protein sequence ID" value="GJT69506.1"/>
    <property type="molecule type" value="Genomic_DNA"/>
</dbReference>
<accession>A0ABQ5G1X4</accession>
<proteinExistence type="predicted"/>
<reference evidence="1" key="2">
    <citation type="submission" date="2022-01" db="EMBL/GenBank/DDBJ databases">
        <authorList>
            <person name="Yamashiro T."/>
            <person name="Shiraishi A."/>
            <person name="Satake H."/>
            <person name="Nakayama K."/>
        </authorList>
    </citation>
    <scope>NUCLEOTIDE SEQUENCE</scope>
</reference>
<evidence type="ECO:0000313" key="1">
    <source>
        <dbReference type="EMBL" id="GJT69506.1"/>
    </source>
</evidence>
<gene>
    <name evidence="1" type="ORF">Tco_1028792</name>
</gene>
<sequence length="135" mass="14486">MMGRGGGCAVDGDDGGDGGVVGVGCCGRGSDEVMMVTGGSGDDVDVGDGGVEEWYADRGTEEHGRDDVVERVVMTWVMVCRGGDDDCGGDVGWLPESGQRWPKTAPEKMERMREENTSEEFILRDMDEVLMGWDL</sequence>
<name>A0ABQ5G1X4_9ASTR</name>
<reference evidence="1" key="1">
    <citation type="journal article" date="2022" name="Int. J. Mol. Sci.">
        <title>Draft Genome of Tanacetum Coccineum: Genomic Comparison of Closely Related Tanacetum-Family Plants.</title>
        <authorList>
            <person name="Yamashiro T."/>
            <person name="Shiraishi A."/>
            <person name="Nakayama K."/>
            <person name="Satake H."/>
        </authorList>
    </citation>
    <scope>NUCLEOTIDE SEQUENCE</scope>
</reference>
<protein>
    <submittedName>
        <fullName evidence="1">Uncharacterized protein</fullName>
    </submittedName>
</protein>
<comment type="caution">
    <text evidence="1">The sequence shown here is derived from an EMBL/GenBank/DDBJ whole genome shotgun (WGS) entry which is preliminary data.</text>
</comment>
<evidence type="ECO:0000313" key="2">
    <source>
        <dbReference type="Proteomes" id="UP001151760"/>
    </source>
</evidence>
<organism evidence="1 2">
    <name type="scientific">Tanacetum coccineum</name>
    <dbReference type="NCBI Taxonomy" id="301880"/>
    <lineage>
        <taxon>Eukaryota</taxon>
        <taxon>Viridiplantae</taxon>
        <taxon>Streptophyta</taxon>
        <taxon>Embryophyta</taxon>
        <taxon>Tracheophyta</taxon>
        <taxon>Spermatophyta</taxon>
        <taxon>Magnoliopsida</taxon>
        <taxon>eudicotyledons</taxon>
        <taxon>Gunneridae</taxon>
        <taxon>Pentapetalae</taxon>
        <taxon>asterids</taxon>
        <taxon>campanulids</taxon>
        <taxon>Asterales</taxon>
        <taxon>Asteraceae</taxon>
        <taxon>Asteroideae</taxon>
        <taxon>Anthemideae</taxon>
        <taxon>Anthemidinae</taxon>
        <taxon>Tanacetum</taxon>
    </lineage>
</organism>